<name>A0A8K0UQA3_9AGAR</name>
<proteinExistence type="predicted"/>
<evidence type="ECO:0000313" key="3">
    <source>
        <dbReference type="Proteomes" id="UP000813824"/>
    </source>
</evidence>
<feature type="domain" description="DUF6593" evidence="1">
    <location>
        <begin position="28"/>
        <end position="179"/>
    </location>
</feature>
<comment type="caution">
    <text evidence="2">The sequence shown here is derived from an EMBL/GenBank/DDBJ whole genome shotgun (WGS) entry which is preliminary data.</text>
</comment>
<protein>
    <recommendedName>
        <fullName evidence="1">DUF6593 domain-containing protein</fullName>
    </recommendedName>
</protein>
<evidence type="ECO:0000313" key="2">
    <source>
        <dbReference type="EMBL" id="KAH8100372.1"/>
    </source>
</evidence>
<reference evidence="2" key="1">
    <citation type="journal article" date="2021" name="New Phytol.">
        <title>Evolutionary innovations through gain and loss of genes in the ectomycorrhizal Boletales.</title>
        <authorList>
            <person name="Wu G."/>
            <person name="Miyauchi S."/>
            <person name="Morin E."/>
            <person name="Kuo A."/>
            <person name="Drula E."/>
            <person name="Varga T."/>
            <person name="Kohler A."/>
            <person name="Feng B."/>
            <person name="Cao Y."/>
            <person name="Lipzen A."/>
            <person name="Daum C."/>
            <person name="Hundley H."/>
            <person name="Pangilinan J."/>
            <person name="Johnson J."/>
            <person name="Barry K."/>
            <person name="LaButti K."/>
            <person name="Ng V."/>
            <person name="Ahrendt S."/>
            <person name="Min B."/>
            <person name="Choi I.G."/>
            <person name="Park H."/>
            <person name="Plett J.M."/>
            <person name="Magnuson J."/>
            <person name="Spatafora J.W."/>
            <person name="Nagy L.G."/>
            <person name="Henrissat B."/>
            <person name="Grigoriev I.V."/>
            <person name="Yang Z.L."/>
            <person name="Xu J."/>
            <person name="Martin F.M."/>
        </authorList>
    </citation>
    <scope>NUCLEOTIDE SEQUENCE</scope>
    <source>
        <strain evidence="2">KKN 215</strain>
    </source>
</reference>
<keyword evidence="3" id="KW-1185">Reference proteome</keyword>
<evidence type="ECO:0000259" key="1">
    <source>
        <dbReference type="Pfam" id="PF20236"/>
    </source>
</evidence>
<sequence length="204" mass="22964">MDTQLTLVDMTAPLPQREARTVLLFSRDSLMNTTLRIRGTQSTVYVVKTNFKSTRTTVSRMIPGSDQGAVEVARIDRNDIFPDKVTFEGFPSMKLNSWLKKQSFTDPAQSKADSPKKYVWKPTNLREIALYEEDMPLRPIAWFRASAPDESASLSLQSEAEVIQDAVLTSLIIVEQRYRVESKWARVGDGVGQLIAQPLHAATM</sequence>
<dbReference type="InterPro" id="IPR046528">
    <property type="entry name" value="DUF6593"/>
</dbReference>
<dbReference type="Pfam" id="PF20236">
    <property type="entry name" value="DUF6593"/>
    <property type="match status" value="1"/>
</dbReference>
<gene>
    <name evidence="2" type="ORF">BXZ70DRAFT_186945</name>
</gene>
<dbReference type="EMBL" id="JAEVFJ010000016">
    <property type="protein sequence ID" value="KAH8100372.1"/>
    <property type="molecule type" value="Genomic_DNA"/>
</dbReference>
<dbReference type="Proteomes" id="UP000813824">
    <property type="component" value="Unassembled WGS sequence"/>
</dbReference>
<dbReference type="AlphaFoldDB" id="A0A8K0UQA3"/>
<dbReference type="OrthoDB" id="3256331at2759"/>
<accession>A0A8K0UQA3</accession>
<organism evidence="2 3">
    <name type="scientific">Cristinia sonorae</name>
    <dbReference type="NCBI Taxonomy" id="1940300"/>
    <lineage>
        <taxon>Eukaryota</taxon>
        <taxon>Fungi</taxon>
        <taxon>Dikarya</taxon>
        <taxon>Basidiomycota</taxon>
        <taxon>Agaricomycotina</taxon>
        <taxon>Agaricomycetes</taxon>
        <taxon>Agaricomycetidae</taxon>
        <taxon>Agaricales</taxon>
        <taxon>Pleurotineae</taxon>
        <taxon>Stephanosporaceae</taxon>
        <taxon>Cristinia</taxon>
    </lineage>
</organism>